<name>A0AC35FN43_9BILA</name>
<sequence length="242" mass="28423">MSFRLLLFDYRINNGPESSLSNYIFGHRYQREIYFSKLLNNYFQGYNLNFSNSLFSSYIDWFHSFNSRLIIGVLLFVTSIFIYLVFSNYYFKSKKIEYQFGELLCSVFPTVILLVQIVPSLSLLYYYGLINIDRQVSVKVTGHQWYWSYEVGDIPGLEFDSYIKSLDQLNYGDPRLLEVDNRCVIPIDTNIRFYAIRGVLRILRYNFPVIGVFYGQCSEICGANHSFIPIALEVTLFDSFKS</sequence>
<dbReference type="WBParaSite" id="PS1159_v2.g192.t1">
    <property type="protein sequence ID" value="PS1159_v2.g192.t1"/>
    <property type="gene ID" value="PS1159_v2.g192"/>
</dbReference>
<evidence type="ECO:0000313" key="2">
    <source>
        <dbReference type="WBParaSite" id="PS1159_v2.g192.t1"/>
    </source>
</evidence>
<dbReference type="Proteomes" id="UP000887580">
    <property type="component" value="Unplaced"/>
</dbReference>
<protein>
    <submittedName>
        <fullName evidence="2">Cytochrome c oxidase subunit 2</fullName>
    </submittedName>
</protein>
<accession>A0AC35FN43</accession>
<evidence type="ECO:0000313" key="1">
    <source>
        <dbReference type="Proteomes" id="UP000887580"/>
    </source>
</evidence>
<proteinExistence type="predicted"/>
<organism evidence="1 2">
    <name type="scientific">Panagrolaimus sp. PS1159</name>
    <dbReference type="NCBI Taxonomy" id="55785"/>
    <lineage>
        <taxon>Eukaryota</taxon>
        <taxon>Metazoa</taxon>
        <taxon>Ecdysozoa</taxon>
        <taxon>Nematoda</taxon>
        <taxon>Chromadorea</taxon>
        <taxon>Rhabditida</taxon>
        <taxon>Tylenchina</taxon>
        <taxon>Panagrolaimomorpha</taxon>
        <taxon>Panagrolaimoidea</taxon>
        <taxon>Panagrolaimidae</taxon>
        <taxon>Panagrolaimus</taxon>
    </lineage>
</organism>
<reference evidence="2" key="1">
    <citation type="submission" date="2022-11" db="UniProtKB">
        <authorList>
            <consortium name="WormBaseParasite"/>
        </authorList>
    </citation>
    <scope>IDENTIFICATION</scope>
</reference>